<dbReference type="Proteomes" id="UP000092382">
    <property type="component" value="Unassembled WGS sequence"/>
</dbReference>
<evidence type="ECO:0000313" key="8">
    <source>
        <dbReference type="EMBL" id="OBQ26331.1"/>
    </source>
</evidence>
<sequence length="63" mass="7153">MKVRVVIQRLEADGWCLARTRGSHRQFKHPDKLGTVTVSGKPNIDVPIGTIKSIWKQAQLEEE</sequence>
<dbReference type="Gene3D" id="3.30.920.30">
    <property type="entry name" value="Hypothetical protein"/>
    <property type="match status" value="1"/>
</dbReference>
<keyword evidence="7" id="KW-0346">Stress response</keyword>
<evidence type="ECO:0000256" key="6">
    <source>
        <dbReference type="ARBA" id="ARBA00022884"/>
    </source>
</evidence>
<dbReference type="InterPro" id="IPR038570">
    <property type="entry name" value="HicA_sf"/>
</dbReference>
<evidence type="ECO:0000256" key="3">
    <source>
        <dbReference type="ARBA" id="ARBA00022722"/>
    </source>
</evidence>
<dbReference type="GO" id="GO:0004519">
    <property type="term" value="F:endonuclease activity"/>
    <property type="evidence" value="ECO:0007669"/>
    <property type="project" value="UniProtKB-KW"/>
</dbReference>
<gene>
    <name evidence="8" type="ORF">AN481_05670</name>
</gene>
<comment type="similarity">
    <text evidence="1">Belongs to the HicA mRNA interferase family.</text>
</comment>
<dbReference type="GO" id="GO:0003729">
    <property type="term" value="F:mRNA binding"/>
    <property type="evidence" value="ECO:0007669"/>
    <property type="project" value="InterPro"/>
</dbReference>
<evidence type="ECO:0000256" key="5">
    <source>
        <dbReference type="ARBA" id="ARBA00022801"/>
    </source>
</evidence>
<organism evidence="8 9">
    <name type="scientific">Aphanizomenon flos-aquae LD13</name>
    <dbReference type="NCBI Taxonomy" id="1710894"/>
    <lineage>
        <taxon>Bacteria</taxon>
        <taxon>Bacillati</taxon>
        <taxon>Cyanobacteriota</taxon>
        <taxon>Cyanophyceae</taxon>
        <taxon>Nostocales</taxon>
        <taxon>Aphanizomenonaceae</taxon>
        <taxon>Aphanizomenon</taxon>
    </lineage>
</organism>
<name>A0A1B7VZ96_APHFL</name>
<evidence type="ECO:0000256" key="1">
    <source>
        <dbReference type="ARBA" id="ARBA00006620"/>
    </source>
</evidence>
<reference evidence="8 9" key="1">
    <citation type="submission" date="2015-09" db="EMBL/GenBank/DDBJ databases">
        <title>Whole genome shotgun sequence assembly of Aphanizomenon flos-aquae UKL13.</title>
        <authorList>
            <person name="Driscoll C."/>
        </authorList>
    </citation>
    <scope>NUCLEOTIDE SEQUENCE [LARGE SCALE GENOMIC DNA]</scope>
    <source>
        <strain evidence="8">MDT13</strain>
    </source>
</reference>
<evidence type="ECO:0000313" key="9">
    <source>
        <dbReference type="Proteomes" id="UP000092382"/>
    </source>
</evidence>
<comment type="caution">
    <text evidence="8">The sequence shown here is derived from an EMBL/GenBank/DDBJ whole genome shotgun (WGS) entry which is preliminary data.</text>
</comment>
<dbReference type="PANTHER" id="PTHR34873">
    <property type="entry name" value="SSR1766 PROTEIN"/>
    <property type="match status" value="1"/>
</dbReference>
<dbReference type="STRING" id="1803587.GCA_001593825_01687"/>
<evidence type="ECO:0000256" key="2">
    <source>
        <dbReference type="ARBA" id="ARBA00022649"/>
    </source>
</evidence>
<dbReference type="PATRIC" id="fig|1710894.3.peg.2347"/>
<dbReference type="Pfam" id="PF07927">
    <property type="entry name" value="HicA_toxin"/>
    <property type="match status" value="1"/>
</dbReference>
<keyword evidence="5" id="KW-0378">Hydrolase</keyword>
<dbReference type="AlphaFoldDB" id="A0A1B7VZ96"/>
<evidence type="ECO:0000256" key="7">
    <source>
        <dbReference type="ARBA" id="ARBA00023016"/>
    </source>
</evidence>
<evidence type="ECO:0000256" key="4">
    <source>
        <dbReference type="ARBA" id="ARBA00022759"/>
    </source>
</evidence>
<keyword evidence="4" id="KW-0255">Endonuclease</keyword>
<protein>
    <recommendedName>
        <fullName evidence="10">Addiction module toxin, HicA family</fullName>
    </recommendedName>
</protein>
<dbReference type="EMBL" id="LJOY01000013">
    <property type="protein sequence ID" value="OBQ26331.1"/>
    <property type="molecule type" value="Genomic_DNA"/>
</dbReference>
<keyword evidence="3" id="KW-0540">Nuclease</keyword>
<dbReference type="SUPFAM" id="SSF54786">
    <property type="entry name" value="YcfA/nrd intein domain"/>
    <property type="match status" value="1"/>
</dbReference>
<proteinExistence type="inferred from homology"/>
<dbReference type="InterPro" id="IPR012933">
    <property type="entry name" value="HicA_mRNA_interferase"/>
</dbReference>
<accession>A0A1B7VZ96</accession>
<dbReference type="PANTHER" id="PTHR34873:SF3">
    <property type="entry name" value="ADDICTION MODULE TOXIN, HICA FAMILY"/>
    <property type="match status" value="1"/>
</dbReference>
<evidence type="ECO:0008006" key="10">
    <source>
        <dbReference type="Google" id="ProtNLM"/>
    </source>
</evidence>
<keyword evidence="2" id="KW-1277">Toxin-antitoxin system</keyword>
<keyword evidence="6" id="KW-0694">RNA-binding</keyword>
<dbReference type="GO" id="GO:0016787">
    <property type="term" value="F:hydrolase activity"/>
    <property type="evidence" value="ECO:0007669"/>
    <property type="project" value="UniProtKB-KW"/>
</dbReference>